<dbReference type="SUPFAM" id="SSF101756">
    <property type="entry name" value="Hypothetical protein YgiW"/>
    <property type="match status" value="1"/>
</dbReference>
<dbReference type="NCBIfam" id="NF033674">
    <property type="entry name" value="stress_OB_fold"/>
    <property type="match status" value="1"/>
</dbReference>
<dbReference type="Proteomes" id="UP000053586">
    <property type="component" value="Unassembled WGS sequence"/>
</dbReference>
<dbReference type="RefSeq" id="WP_006005818.1">
    <property type="nucleotide sequence ID" value="NZ_BAET01000020.1"/>
</dbReference>
<gene>
    <name evidence="3" type="ORF">GPUN_1952</name>
</gene>
<dbReference type="OrthoDB" id="598245at2"/>
<dbReference type="Pfam" id="PF04076">
    <property type="entry name" value="BOF"/>
    <property type="match status" value="1"/>
</dbReference>
<accession>H5TCP0</accession>
<dbReference type="InterPro" id="IPR036700">
    <property type="entry name" value="BOBF_sf"/>
</dbReference>
<feature type="signal peptide" evidence="2">
    <location>
        <begin position="1"/>
        <end position="20"/>
    </location>
</feature>
<feature type="chain" id="PRO_5003598178" evidence="2">
    <location>
        <begin position="21"/>
        <end position="115"/>
    </location>
</feature>
<evidence type="ECO:0000256" key="1">
    <source>
        <dbReference type="ARBA" id="ARBA00022729"/>
    </source>
</evidence>
<organism evidence="3 4">
    <name type="scientific">Glaciecola punicea ACAM 611</name>
    <dbReference type="NCBI Taxonomy" id="1121923"/>
    <lineage>
        <taxon>Bacteria</taxon>
        <taxon>Pseudomonadati</taxon>
        <taxon>Pseudomonadota</taxon>
        <taxon>Gammaproteobacteria</taxon>
        <taxon>Alteromonadales</taxon>
        <taxon>Alteromonadaceae</taxon>
        <taxon>Glaciecola</taxon>
    </lineage>
</organism>
<dbReference type="eggNOG" id="COG3111">
    <property type="taxonomic scope" value="Bacteria"/>
</dbReference>
<dbReference type="Gene3D" id="2.40.50.200">
    <property type="entry name" value="Bacterial OB-fold"/>
    <property type="match status" value="1"/>
</dbReference>
<proteinExistence type="predicted"/>
<dbReference type="PANTHER" id="PTHR36571:SF1">
    <property type="entry name" value="PROTEIN YGIW"/>
    <property type="match status" value="1"/>
</dbReference>
<keyword evidence="1 2" id="KW-0732">Signal</keyword>
<evidence type="ECO:0000313" key="4">
    <source>
        <dbReference type="Proteomes" id="UP000053586"/>
    </source>
</evidence>
<dbReference type="InterPro" id="IPR005220">
    <property type="entry name" value="CarO-like"/>
</dbReference>
<comment type="caution">
    <text evidence="3">The sequence shown here is derived from an EMBL/GenBank/DDBJ whole genome shotgun (WGS) entry which is preliminary data.</text>
</comment>
<protein>
    <submittedName>
        <fullName evidence="3">Uncharacterized protein</fullName>
    </submittedName>
</protein>
<name>H5TCP0_9ALTE</name>
<evidence type="ECO:0000313" key="3">
    <source>
        <dbReference type="EMBL" id="GAB56067.1"/>
    </source>
</evidence>
<reference evidence="3 4" key="1">
    <citation type="journal article" date="2012" name="J. Bacteriol.">
        <title>Genome sequence of proteorhodopsin-containing sea ice bacterium Glaciecola punicea ACAM 611T.</title>
        <authorList>
            <person name="Qin Q.-L."/>
            <person name="Xie B.-B."/>
            <person name="Shu Y.-L."/>
            <person name="Rong J.-C."/>
            <person name="Zhao D.-L."/>
            <person name="Zhang X.-Y."/>
            <person name="Chen X.-L."/>
            <person name="Zhou B.-C."/>
            <person name="Zhanga Y.-Z."/>
        </authorList>
    </citation>
    <scope>NUCLEOTIDE SEQUENCE [LARGE SCALE GENOMIC DNA]</scope>
    <source>
        <strain evidence="3 4">ACAM 611</strain>
    </source>
</reference>
<keyword evidence="4" id="KW-1185">Reference proteome</keyword>
<reference evidence="3 4" key="2">
    <citation type="journal article" date="2017" name="Antonie Van Leeuwenhoek">
        <title>Rhizobium rhizosphaerae sp. nov., a novel species isolated from rice rhizosphere.</title>
        <authorList>
            <person name="Zhao J.J."/>
            <person name="Zhang J."/>
            <person name="Zhang R.J."/>
            <person name="Zhang C.W."/>
            <person name="Yin H.Q."/>
            <person name="Zhang X.X."/>
        </authorList>
    </citation>
    <scope>NUCLEOTIDE SEQUENCE [LARGE SCALE GENOMIC DNA]</scope>
    <source>
        <strain evidence="3 4">ACAM 611</strain>
    </source>
</reference>
<evidence type="ECO:0000256" key="2">
    <source>
        <dbReference type="SAM" id="SignalP"/>
    </source>
</evidence>
<dbReference type="PANTHER" id="PTHR36571">
    <property type="entry name" value="PROTEIN YGIW"/>
    <property type="match status" value="1"/>
</dbReference>
<dbReference type="EMBL" id="BAET01000020">
    <property type="protein sequence ID" value="GAB56067.1"/>
    <property type="molecule type" value="Genomic_DNA"/>
</dbReference>
<sequence length="115" mass="12827">MKIKIMISVILVIMTLSVSAQFTGPSAKGNKTTVSQIADARLGTYITVLGNITSHLREDYYTFKDETGEIRVEIESSVWQSREIGAETKVRLLGEIDTGLTGRYLWIKSLELSDQ</sequence>
<dbReference type="AlphaFoldDB" id="H5TCP0"/>